<feature type="domain" description="Regulator of ribonuclease activity B" evidence="1">
    <location>
        <begin position="6"/>
        <end position="104"/>
    </location>
</feature>
<dbReference type="OrthoDB" id="5769880at2"/>
<evidence type="ECO:0000259" key="1">
    <source>
        <dbReference type="Pfam" id="PF06877"/>
    </source>
</evidence>
<organism evidence="2 3">
    <name type="scientific">Ferrimonas aestuarii</name>
    <dbReference type="NCBI Taxonomy" id="2569539"/>
    <lineage>
        <taxon>Bacteria</taxon>
        <taxon>Pseudomonadati</taxon>
        <taxon>Pseudomonadota</taxon>
        <taxon>Gammaproteobacteria</taxon>
        <taxon>Alteromonadales</taxon>
        <taxon>Ferrimonadaceae</taxon>
        <taxon>Ferrimonas</taxon>
    </lineage>
</organism>
<protein>
    <submittedName>
        <fullName evidence="2">Ribonuclease E inhibitor RraB</fullName>
    </submittedName>
</protein>
<dbReference type="SUPFAM" id="SSF89946">
    <property type="entry name" value="Hypothetical protein VC0424"/>
    <property type="match status" value="1"/>
</dbReference>
<dbReference type="RefSeq" id="WP_136864831.1">
    <property type="nucleotide sequence ID" value="NZ_SWCJ01000019.1"/>
</dbReference>
<sequence>MSFPKDPTGELLELMQGEGIDLSQPYMLDFYVLFNDEQQGRLAADRIAKEYPDSGLFLNQGEQNQLWELRLVKEMVPEHGSITEIETTLQALSKKFKGKLDGWGMLEPEDDDVDDGLDHLPG</sequence>
<evidence type="ECO:0000313" key="2">
    <source>
        <dbReference type="EMBL" id="TKB50898.1"/>
    </source>
</evidence>
<keyword evidence="3" id="KW-1185">Reference proteome</keyword>
<reference evidence="2 3" key="1">
    <citation type="submission" date="2019-04" db="EMBL/GenBank/DDBJ databases">
        <authorList>
            <person name="Hwang J.C."/>
        </authorList>
    </citation>
    <scope>NUCLEOTIDE SEQUENCE [LARGE SCALE GENOMIC DNA]</scope>
    <source>
        <strain evidence="2 3">IMCC35002</strain>
    </source>
</reference>
<gene>
    <name evidence="2" type="ORF">FCL42_18040</name>
</gene>
<dbReference type="Gene3D" id="3.30.70.970">
    <property type="entry name" value="RraB-like"/>
    <property type="match status" value="1"/>
</dbReference>
<comment type="caution">
    <text evidence="2">The sequence shown here is derived from an EMBL/GenBank/DDBJ whole genome shotgun (WGS) entry which is preliminary data.</text>
</comment>
<dbReference type="InterPro" id="IPR009671">
    <property type="entry name" value="RraB_dom"/>
</dbReference>
<proteinExistence type="predicted"/>
<dbReference type="Proteomes" id="UP000305675">
    <property type="component" value="Unassembled WGS sequence"/>
</dbReference>
<accession>A0A4U1BJF3</accession>
<dbReference type="AlphaFoldDB" id="A0A4U1BJF3"/>
<dbReference type="EMBL" id="SWCJ01000019">
    <property type="protein sequence ID" value="TKB50898.1"/>
    <property type="molecule type" value="Genomic_DNA"/>
</dbReference>
<evidence type="ECO:0000313" key="3">
    <source>
        <dbReference type="Proteomes" id="UP000305675"/>
    </source>
</evidence>
<name>A0A4U1BJF3_9GAMM</name>
<dbReference type="Pfam" id="PF06877">
    <property type="entry name" value="RraB"/>
    <property type="match status" value="1"/>
</dbReference>
<dbReference type="InterPro" id="IPR036701">
    <property type="entry name" value="RraB-like_sf"/>
</dbReference>